<protein>
    <submittedName>
        <fullName evidence="1">Uncharacterized protein</fullName>
    </submittedName>
</protein>
<proteinExistence type="predicted"/>
<organism evidence="1 2">
    <name type="scientific">Aphis craccivora</name>
    <name type="common">Cowpea aphid</name>
    <dbReference type="NCBI Taxonomy" id="307492"/>
    <lineage>
        <taxon>Eukaryota</taxon>
        <taxon>Metazoa</taxon>
        <taxon>Ecdysozoa</taxon>
        <taxon>Arthropoda</taxon>
        <taxon>Hexapoda</taxon>
        <taxon>Insecta</taxon>
        <taxon>Pterygota</taxon>
        <taxon>Neoptera</taxon>
        <taxon>Paraneoptera</taxon>
        <taxon>Hemiptera</taxon>
        <taxon>Sternorrhyncha</taxon>
        <taxon>Aphidomorpha</taxon>
        <taxon>Aphidoidea</taxon>
        <taxon>Aphididae</taxon>
        <taxon>Aphidini</taxon>
        <taxon>Aphis</taxon>
        <taxon>Aphis</taxon>
    </lineage>
</organism>
<accession>A0A6G0VYG5</accession>
<reference evidence="1 2" key="1">
    <citation type="submission" date="2019-08" db="EMBL/GenBank/DDBJ databases">
        <title>Whole genome of Aphis craccivora.</title>
        <authorList>
            <person name="Voronova N.V."/>
            <person name="Shulinski R.S."/>
            <person name="Bandarenka Y.V."/>
            <person name="Zhorov D.G."/>
            <person name="Warner D."/>
        </authorList>
    </citation>
    <scope>NUCLEOTIDE SEQUENCE [LARGE SCALE GENOMIC DNA]</scope>
    <source>
        <strain evidence="1">180601</strain>
        <tissue evidence="1">Whole Body</tissue>
    </source>
</reference>
<name>A0A6G0VYG5_APHCR</name>
<dbReference type="Proteomes" id="UP000478052">
    <property type="component" value="Unassembled WGS sequence"/>
</dbReference>
<keyword evidence="2" id="KW-1185">Reference proteome</keyword>
<dbReference type="EMBL" id="VUJU01010353">
    <property type="protein sequence ID" value="KAF0714654.1"/>
    <property type="molecule type" value="Genomic_DNA"/>
</dbReference>
<evidence type="ECO:0000313" key="2">
    <source>
        <dbReference type="Proteomes" id="UP000478052"/>
    </source>
</evidence>
<gene>
    <name evidence="1" type="ORF">FWK35_00018901</name>
</gene>
<evidence type="ECO:0000313" key="1">
    <source>
        <dbReference type="EMBL" id="KAF0714654.1"/>
    </source>
</evidence>
<comment type="caution">
    <text evidence="1">The sequence shown here is derived from an EMBL/GenBank/DDBJ whole genome shotgun (WGS) entry which is preliminary data.</text>
</comment>
<dbReference type="AlphaFoldDB" id="A0A6G0VYG5"/>
<sequence length="32" mass="3721">MSLKDKLEEVAHYINTEYPELNFENASVSDSF</sequence>
<feature type="non-terminal residue" evidence="1">
    <location>
        <position position="32"/>
    </location>
</feature>